<keyword evidence="9" id="KW-0326">Glycosidase</keyword>
<dbReference type="InterPro" id="IPR044846">
    <property type="entry name" value="GH10"/>
</dbReference>
<dbReference type="InterPro" id="IPR008979">
    <property type="entry name" value="Galactose-bd-like_sf"/>
</dbReference>
<dbReference type="InterPro" id="IPR044023">
    <property type="entry name" value="Ig_7"/>
</dbReference>
<evidence type="ECO:0000256" key="9">
    <source>
        <dbReference type="ARBA" id="ARBA00023295"/>
    </source>
</evidence>
<feature type="signal peptide" evidence="11">
    <location>
        <begin position="1"/>
        <end position="24"/>
    </location>
</feature>
<comment type="catalytic activity">
    <reaction evidence="1">
        <text>Endohydrolysis of (1-&gt;4)-beta-D-xylosidic linkages in xylans.</text>
        <dbReference type="EC" id="3.2.1.8"/>
    </reaction>
</comment>
<feature type="chain" id="PRO_5027039958" description="endo-1,4-beta-xylanase" evidence="11">
    <location>
        <begin position="25"/>
        <end position="1414"/>
    </location>
</feature>
<keyword evidence="14" id="KW-1185">Reference proteome</keyword>
<evidence type="ECO:0000256" key="10">
    <source>
        <dbReference type="ARBA" id="ARBA00023326"/>
    </source>
</evidence>
<dbReference type="SUPFAM" id="SSF49785">
    <property type="entry name" value="Galactose-binding domain-like"/>
    <property type="match status" value="1"/>
</dbReference>
<comment type="similarity">
    <text evidence="2">Belongs to the glycosyl hydrolase 10 (cellulase F) family.</text>
</comment>
<dbReference type="Gene3D" id="3.40.50.1110">
    <property type="entry name" value="SGNH hydrolase"/>
    <property type="match status" value="1"/>
</dbReference>
<dbReference type="KEGG" id="chu:CHU_1239"/>
<evidence type="ECO:0000256" key="6">
    <source>
        <dbReference type="ARBA" id="ARBA00022737"/>
    </source>
</evidence>
<dbReference type="Gene3D" id="2.60.40.10">
    <property type="entry name" value="Immunoglobulins"/>
    <property type="match status" value="4"/>
</dbReference>
<evidence type="ECO:0000256" key="5">
    <source>
        <dbReference type="ARBA" id="ARBA00022729"/>
    </source>
</evidence>
<dbReference type="InterPro" id="IPR005181">
    <property type="entry name" value="SASA"/>
</dbReference>
<keyword evidence="7 13" id="KW-0378">Hydrolase</keyword>
<accession>A0A6N4SQG8</accession>
<dbReference type="SMART" id="SM00633">
    <property type="entry name" value="Glyco_10"/>
    <property type="match status" value="1"/>
</dbReference>
<dbReference type="Pfam" id="PF19081">
    <property type="entry name" value="Ig_7"/>
    <property type="match status" value="1"/>
</dbReference>
<keyword evidence="4" id="KW-0858">Xylan degradation</keyword>
<evidence type="ECO:0000256" key="2">
    <source>
        <dbReference type="ARBA" id="ARBA00007495"/>
    </source>
</evidence>
<dbReference type="InterPro" id="IPR013783">
    <property type="entry name" value="Ig-like_fold"/>
</dbReference>
<dbReference type="Pfam" id="PF00331">
    <property type="entry name" value="Glyco_hydro_10"/>
    <property type="match status" value="1"/>
</dbReference>
<keyword evidence="6" id="KW-0677">Repeat</keyword>
<dbReference type="OrthoDB" id="7061696at2"/>
<dbReference type="RefSeq" id="WP_011584626.1">
    <property type="nucleotide sequence ID" value="NC_008255.1"/>
</dbReference>
<evidence type="ECO:0000256" key="1">
    <source>
        <dbReference type="ARBA" id="ARBA00000681"/>
    </source>
</evidence>
<keyword evidence="10" id="KW-0624">Polysaccharide degradation</keyword>
<dbReference type="Proteomes" id="UP000001822">
    <property type="component" value="Chromosome"/>
</dbReference>
<keyword evidence="8" id="KW-0119">Carbohydrate metabolism</keyword>
<dbReference type="SUPFAM" id="SSF49299">
    <property type="entry name" value="PKD domain"/>
    <property type="match status" value="1"/>
</dbReference>
<sequence>MKHRFIAAFFWAFFTWVLTPQAFSQDPNFHIYLCFGQSNMEGQGPIEAQDQTVDSRFRVMQAVSCTGQPQNAWRTATPPIARCNTKIGPSDYFGREMVKNLPANIKVGIVHVSVAGCKIELFDKTNYNTYLNSLSSADQYIKTTAGQYGGNPYGRLVELAKLAQKDGVIKGILLHQGESNTGDQAWATKVNNVYKNLLADLGLTAANVPLLAGQVVDAAQGGLCASMNTTINALPNTIPTAHVISSSGCTDQSDNLHFTTAGYRLLGTRYAQTMLSLLNITAAAAPVVTLTAPTATSFTAPASITITATATDADGTISAVKFYNGSTLLSTVTTSPYTYSWTNVGAGTYSITAVATDNSGSSTTSTAKSVTVTTTTSTTNPIGKCKGKYFGNIIANSVPSTYTTYWNQVTSENSSKWGSVENTQGTYNWTGSDLAYNWAKNNGGLFKYHAFVWGQQAPGWVSTASAATITAAVQNYIKACSTHYAPMGGLKMIDVLNEPVNTAMPGNMKAALTAGYKAEPANANDLNNPYGWVIWPFQLARKYFPDAVLLINEYNVEMNWNNCRAPYLEMANAVKNAPNLTDGKKNLIDGVGLQCHGIDNLTAANFKACIDEIWTKTGLPTHITEFDQQADPNEAKQTSVYSSLIPVAWEHPHVAGITLWGYIQGTTWRNGNGTSGANGTDSGIMYANGTPRPALTWLINYMAGKPSLSCCPAPFPFADCSSGSSPVVSLTAPVNNATYAAGATVTLTAAATDADGTISNVEFYSGTTLLGSKTTAPYSYSWATVAEGVYTITAVATDNSGNKTTSTAITITVGNPKKELINNGEFDSGTTGWTLQNNNNATGTMSVVTNGNLSGTNSLRVCPSSNPGTIEWHVQVSQTTPVVAGKTYQISFMAKADAARQMSVNLQELASPYTTYFSQTIDLTTAAQTFSFTYTADVTDATALMKFYAGANSICLNIDKVSMTEGNFVLTPVITPAGLTTFCTGGNVILNANTGTGYTYQWKKDAADITGATAAAYTATQSGSYTVTITANGQTATAPAVAVTVNALPAAPAVTTPVTYCVNATAVPVTAAGTALKWYDAATGGTVVTALTPSTSAAGTTNYYASQTVNGCESSRATLVVIVNALPAAAITAAGATNICQGNSVILTASAGTSYIWKNGNTQVGTTASYTATAAGSYTVEVTNAGGCKAVSPVTTVAVTSIPAATITATGSTTFCQGGSVLLTASAGSSYIWKNGNTQVGTAASYTATTAGSYTVEVTGSGNCKGTSGTTTVTVTIPTIWFADTDNDGLGDAENTRAACEKPAGYVSTAGDLCPADPAKTVPGTCGCGLPETDCISTDIDFSSVQQDFMLFPNPVTLQTLYFSESISGTVYDSKGSLVFSFTELESIDTGILENGLYLIYTKTGDTYKFLVSR</sequence>
<dbReference type="PANTHER" id="PTHR31490:SF88">
    <property type="entry name" value="BETA-XYLANASE"/>
    <property type="match status" value="1"/>
</dbReference>
<dbReference type="GO" id="GO:0016788">
    <property type="term" value="F:hydrolase activity, acting on ester bonds"/>
    <property type="evidence" value="ECO:0007669"/>
    <property type="project" value="UniProtKB-ARBA"/>
</dbReference>
<gene>
    <name evidence="13" type="ordered locus">CHU_1239</name>
</gene>
<dbReference type="InterPro" id="IPR001000">
    <property type="entry name" value="GH10_dom"/>
</dbReference>
<evidence type="ECO:0000256" key="4">
    <source>
        <dbReference type="ARBA" id="ARBA00022651"/>
    </source>
</evidence>
<dbReference type="InterPro" id="IPR017853">
    <property type="entry name" value="GH"/>
</dbReference>
<dbReference type="Pfam" id="PF17957">
    <property type="entry name" value="Big_7"/>
    <property type="match status" value="2"/>
</dbReference>
<name>A0A6N4SQG8_CYTH3</name>
<dbReference type="GO" id="GO:0045493">
    <property type="term" value="P:xylan catabolic process"/>
    <property type="evidence" value="ECO:0007669"/>
    <property type="project" value="UniProtKB-KW"/>
</dbReference>
<keyword evidence="5 11" id="KW-0732">Signal</keyword>
<evidence type="ECO:0000256" key="3">
    <source>
        <dbReference type="ARBA" id="ARBA00012590"/>
    </source>
</evidence>
<dbReference type="PROSITE" id="PS51760">
    <property type="entry name" value="GH10_2"/>
    <property type="match status" value="1"/>
</dbReference>
<evidence type="ECO:0000256" key="11">
    <source>
        <dbReference type="SAM" id="SignalP"/>
    </source>
</evidence>
<dbReference type="InterPro" id="IPR036514">
    <property type="entry name" value="SGNH_hydro_sf"/>
</dbReference>
<dbReference type="SUPFAM" id="SSF52266">
    <property type="entry name" value="SGNH hydrolase"/>
    <property type="match status" value="1"/>
</dbReference>
<evidence type="ECO:0000313" key="13">
    <source>
        <dbReference type="EMBL" id="ABG58511.1"/>
    </source>
</evidence>
<evidence type="ECO:0000256" key="8">
    <source>
        <dbReference type="ARBA" id="ARBA00023277"/>
    </source>
</evidence>
<dbReference type="PANTHER" id="PTHR31490">
    <property type="entry name" value="GLYCOSYL HYDROLASE"/>
    <property type="match status" value="1"/>
</dbReference>
<dbReference type="InterPro" id="IPR035986">
    <property type="entry name" value="PKD_dom_sf"/>
</dbReference>
<protein>
    <recommendedName>
        <fullName evidence="3">endo-1,4-beta-xylanase</fullName>
        <ecNumber evidence="3">3.2.1.8</ecNumber>
    </recommendedName>
</protein>
<dbReference type="SUPFAM" id="SSF51445">
    <property type="entry name" value="(Trans)glycosidases"/>
    <property type="match status" value="1"/>
</dbReference>
<dbReference type="EC" id="3.2.1.8" evidence="3"/>
<dbReference type="Pfam" id="PF02018">
    <property type="entry name" value="CBM_4_9"/>
    <property type="match status" value="1"/>
</dbReference>
<dbReference type="InterPro" id="IPR022409">
    <property type="entry name" value="PKD/Chitinase_dom"/>
</dbReference>
<proteinExistence type="inferred from homology"/>
<evidence type="ECO:0000259" key="12">
    <source>
        <dbReference type="PROSITE" id="PS51760"/>
    </source>
</evidence>
<dbReference type="InterPro" id="IPR003305">
    <property type="entry name" value="CenC_carb-bd"/>
</dbReference>
<dbReference type="EMBL" id="CP000383">
    <property type="protein sequence ID" value="ABG58511.1"/>
    <property type="molecule type" value="Genomic_DNA"/>
</dbReference>
<evidence type="ECO:0000313" key="14">
    <source>
        <dbReference type="Proteomes" id="UP000001822"/>
    </source>
</evidence>
<reference evidence="13 14" key="1">
    <citation type="journal article" date="2007" name="Appl. Environ. Microbiol.">
        <title>Genome sequence of the cellulolytic gliding bacterium Cytophaga hutchinsonii.</title>
        <authorList>
            <person name="Xie G."/>
            <person name="Bruce D.C."/>
            <person name="Challacombe J.F."/>
            <person name="Chertkov O."/>
            <person name="Detter J.C."/>
            <person name="Gilna P."/>
            <person name="Han C.S."/>
            <person name="Lucas S."/>
            <person name="Misra M."/>
            <person name="Myers G.L."/>
            <person name="Richardson P."/>
            <person name="Tapia R."/>
            <person name="Thayer N."/>
            <person name="Thompson L.S."/>
            <person name="Brettin T.S."/>
            <person name="Henrissat B."/>
            <person name="Wilson D.B."/>
            <person name="McBride M.J."/>
        </authorList>
    </citation>
    <scope>NUCLEOTIDE SEQUENCE [LARGE SCALE GENOMIC DNA]</scope>
    <source>
        <strain evidence="14">ATCC 33406 / DSM 1761 / CIP 103989 / NBRC 15051 / NCIMB 9469 / D465</strain>
    </source>
</reference>
<evidence type="ECO:0000256" key="7">
    <source>
        <dbReference type="ARBA" id="ARBA00022801"/>
    </source>
</evidence>
<dbReference type="Gene3D" id="2.60.120.260">
    <property type="entry name" value="Galactose-binding domain-like"/>
    <property type="match status" value="1"/>
</dbReference>
<dbReference type="GO" id="GO:0031176">
    <property type="term" value="F:endo-1,4-beta-xylanase activity"/>
    <property type="evidence" value="ECO:0007669"/>
    <property type="project" value="UniProtKB-EC"/>
</dbReference>
<dbReference type="Gene3D" id="3.20.20.80">
    <property type="entry name" value="Glycosidases"/>
    <property type="match status" value="1"/>
</dbReference>
<dbReference type="Pfam" id="PF03629">
    <property type="entry name" value="SASA"/>
    <property type="match status" value="1"/>
</dbReference>
<dbReference type="SMART" id="SM00089">
    <property type="entry name" value="PKD"/>
    <property type="match status" value="4"/>
</dbReference>
<feature type="domain" description="GH10" evidence="12">
    <location>
        <begin position="395"/>
        <end position="701"/>
    </location>
</feature>
<organism evidence="13 14">
    <name type="scientific">Cytophaga hutchinsonii (strain ATCC 33406 / DSM 1761 / CIP 103989 / NBRC 15051 / NCIMB 9469 / D465)</name>
    <dbReference type="NCBI Taxonomy" id="269798"/>
    <lineage>
        <taxon>Bacteria</taxon>
        <taxon>Pseudomonadati</taxon>
        <taxon>Bacteroidota</taxon>
        <taxon>Cytophagia</taxon>
        <taxon>Cytophagales</taxon>
        <taxon>Cytophagaceae</taxon>
        <taxon>Cytophaga</taxon>
    </lineage>
</organism>